<dbReference type="SUPFAM" id="SSF46689">
    <property type="entry name" value="Homeodomain-like"/>
    <property type="match status" value="1"/>
</dbReference>
<feature type="region of interest" description="Disordered" evidence="3">
    <location>
        <begin position="124"/>
        <end position="273"/>
    </location>
</feature>
<dbReference type="PANTHER" id="PTHR23110:SF81">
    <property type="entry name" value="BTB-PROTEIN-VII, ISOFORM F-RELATED"/>
    <property type="match status" value="1"/>
</dbReference>
<dbReference type="InterPro" id="IPR011333">
    <property type="entry name" value="SKP1/BTB/POZ_sf"/>
</dbReference>
<keyword evidence="2" id="KW-0539">Nucleus</keyword>
<reference evidence="6" key="1">
    <citation type="submission" date="2025-08" db="UniProtKB">
        <authorList>
            <consortium name="RefSeq"/>
        </authorList>
    </citation>
    <scope>IDENTIFICATION</scope>
    <source>
        <tissue evidence="6">Whole organism</tissue>
    </source>
</reference>
<dbReference type="PROSITE" id="PS50097">
    <property type="entry name" value="BTB"/>
    <property type="match status" value="1"/>
</dbReference>
<dbReference type="SUPFAM" id="SSF54695">
    <property type="entry name" value="POZ domain"/>
    <property type="match status" value="1"/>
</dbReference>
<evidence type="ECO:0000256" key="3">
    <source>
        <dbReference type="SAM" id="MobiDB-lite"/>
    </source>
</evidence>
<proteinExistence type="predicted"/>
<dbReference type="CDD" id="cd18315">
    <property type="entry name" value="BTB_POZ_BAB-like"/>
    <property type="match status" value="1"/>
</dbReference>
<evidence type="ECO:0000259" key="4">
    <source>
        <dbReference type="PROSITE" id="PS50097"/>
    </source>
</evidence>
<keyword evidence="5" id="KW-1185">Reference proteome</keyword>
<feature type="region of interest" description="Disordered" evidence="3">
    <location>
        <begin position="383"/>
        <end position="414"/>
    </location>
</feature>
<name>A0A6J1TK88_FRAOC</name>
<protein>
    <submittedName>
        <fullName evidence="6">Protein tramtrack, beta isoform isoform X2</fullName>
    </submittedName>
</protein>
<dbReference type="InterPro" id="IPR051095">
    <property type="entry name" value="Dros_DevTransReg"/>
</dbReference>
<dbReference type="InterPro" id="IPR009057">
    <property type="entry name" value="Homeodomain-like_sf"/>
</dbReference>
<feature type="domain" description="BTB" evidence="4">
    <location>
        <begin position="34"/>
        <end position="99"/>
    </location>
</feature>
<dbReference type="PANTHER" id="PTHR23110">
    <property type="entry name" value="BTB DOMAIN TRANSCRIPTION FACTOR"/>
    <property type="match status" value="1"/>
</dbReference>
<feature type="compositionally biased region" description="Low complexity" evidence="3">
    <location>
        <begin position="397"/>
        <end position="414"/>
    </location>
</feature>
<organism evidence="5 6">
    <name type="scientific">Frankliniella occidentalis</name>
    <name type="common">Western flower thrips</name>
    <name type="synonym">Euthrips occidentalis</name>
    <dbReference type="NCBI Taxonomy" id="133901"/>
    <lineage>
        <taxon>Eukaryota</taxon>
        <taxon>Metazoa</taxon>
        <taxon>Ecdysozoa</taxon>
        <taxon>Arthropoda</taxon>
        <taxon>Hexapoda</taxon>
        <taxon>Insecta</taxon>
        <taxon>Pterygota</taxon>
        <taxon>Neoptera</taxon>
        <taxon>Paraneoptera</taxon>
        <taxon>Thysanoptera</taxon>
        <taxon>Terebrantia</taxon>
        <taxon>Thripoidea</taxon>
        <taxon>Thripidae</taxon>
        <taxon>Frankliniella</taxon>
    </lineage>
</organism>
<dbReference type="Gene3D" id="3.30.710.10">
    <property type="entry name" value="Potassium Channel Kv1.1, Chain A"/>
    <property type="match status" value="1"/>
</dbReference>
<dbReference type="AlphaFoldDB" id="A0A6J1TK88"/>
<dbReference type="GO" id="GO:0005634">
    <property type="term" value="C:nucleus"/>
    <property type="evidence" value="ECO:0007669"/>
    <property type="project" value="UniProtKB-SubCell"/>
</dbReference>
<dbReference type="RefSeq" id="XP_026293924.1">
    <property type="nucleotide sequence ID" value="XM_026438139.2"/>
</dbReference>
<feature type="compositionally biased region" description="Polar residues" evidence="3">
    <location>
        <begin position="208"/>
        <end position="233"/>
    </location>
</feature>
<sequence length="414" mass="45782">MSAAAVQQFRLRWNNHQPNFISVFTTLLNSESLVDVTLGAEGKHVQAHKVVLSACSSYFQTLFTLNPCQHPIVILKDVKYDDLKVIVDFMYYGEVNVSQEQLPAILKTAEMLKVKGLAEMPEQNHISLSKSRSLSSDKGDDVATPPGDSASGWGSDSVRHSPSPQPMSPAMRRKRLRKTSSGSGSGSTERTSEELSVDINVVKAEPMSFQSEGESIRSSGSLRNSLQEASTESEPPDGTSIESLEDPNHMHSSQENTSGQNADSTPGTSTMYNPTAEDEEQIKFLGHSTESRSVREALNKRKKSVFTLRKGTTENFMQAIEEVREGRISFLAAGKKYGVSHMTLYRYYLSMGYPLVRKSNRTYHANSQEYDFLGDVTVSRPAESRRPPWNFSACTTGGPYSGNSGSNPNDQHWM</sequence>
<comment type="subcellular location">
    <subcellularLocation>
        <location evidence="1">Nucleus</location>
    </subcellularLocation>
</comment>
<feature type="compositionally biased region" description="Low complexity" evidence="3">
    <location>
        <begin position="179"/>
        <end position="189"/>
    </location>
</feature>
<dbReference type="GO" id="GO:0003677">
    <property type="term" value="F:DNA binding"/>
    <property type="evidence" value="ECO:0007669"/>
    <property type="project" value="InterPro"/>
</dbReference>
<evidence type="ECO:0000313" key="5">
    <source>
        <dbReference type="Proteomes" id="UP000504606"/>
    </source>
</evidence>
<dbReference type="GO" id="GO:0006357">
    <property type="term" value="P:regulation of transcription by RNA polymerase II"/>
    <property type="evidence" value="ECO:0007669"/>
    <property type="project" value="TreeGrafter"/>
</dbReference>
<dbReference type="Proteomes" id="UP000504606">
    <property type="component" value="Unplaced"/>
</dbReference>
<evidence type="ECO:0000256" key="1">
    <source>
        <dbReference type="ARBA" id="ARBA00004123"/>
    </source>
</evidence>
<dbReference type="Pfam" id="PF00651">
    <property type="entry name" value="BTB"/>
    <property type="match status" value="1"/>
</dbReference>
<feature type="compositionally biased region" description="Polar residues" evidence="3">
    <location>
        <begin position="250"/>
        <end position="273"/>
    </location>
</feature>
<dbReference type="InterPro" id="IPR000210">
    <property type="entry name" value="BTB/POZ_dom"/>
</dbReference>
<dbReference type="Pfam" id="PF05225">
    <property type="entry name" value="HTH_psq"/>
    <property type="match status" value="1"/>
</dbReference>
<gene>
    <name evidence="6" type="primary">LOC113218009</name>
</gene>
<dbReference type="InterPro" id="IPR007889">
    <property type="entry name" value="HTH_Psq"/>
</dbReference>
<dbReference type="Gene3D" id="1.10.10.60">
    <property type="entry name" value="Homeodomain-like"/>
    <property type="match status" value="1"/>
</dbReference>
<dbReference type="GeneID" id="113218009"/>
<accession>A0A6J1TK88</accession>
<evidence type="ECO:0000256" key="2">
    <source>
        <dbReference type="ARBA" id="ARBA00023242"/>
    </source>
</evidence>
<dbReference type="SMART" id="SM00225">
    <property type="entry name" value="BTB"/>
    <property type="match status" value="1"/>
</dbReference>
<evidence type="ECO:0000313" key="6">
    <source>
        <dbReference type="RefSeq" id="XP_026293924.1"/>
    </source>
</evidence>